<sequence>MPVEQAAAGHDDARRAQHGLGLVLVHRQGRGQDAGVGVGNLQRLKDALDAAVLAPFAVQGVEDHVGLQRGQHLGQIAPGVDARDLGHLPFQGVRAAATRGQRDLAFRRQAAHQDSDMEGVQGRTHGDIRRLARPYALNTVNRATFSLRGEGLRTPDPLDFPVQLHARLFQHVGADGFAQPLDVGGGRLAGVDHEVGVQLAELGAAAGDGVQLAAPARVVDQLPRRMAVRVLEGRAAGLFADRLGLLAPLGDLLDAGGDGLGRVGRAAIGRLDPDDVGRSVGVAVGIAEVGQGQFDPLAPAVQAPGGDQHVLGFRAVAARIHGQGAADGAGDARIELQPGDARLGRGARHHAVQRACARRDGVAVGRHLAPSAARQTDHHALDPPVAHDQVGADADRRDGHAFGQGLQEIGQIIGVGRDEQGVRRAAHAEPG</sequence>
<evidence type="ECO:0000313" key="1">
    <source>
        <dbReference type="Proteomes" id="UP000038045"/>
    </source>
</evidence>
<organism evidence="1 2">
    <name type="scientific">Parastrongyloides trichosuri</name>
    <name type="common">Possum-specific nematode worm</name>
    <dbReference type="NCBI Taxonomy" id="131310"/>
    <lineage>
        <taxon>Eukaryota</taxon>
        <taxon>Metazoa</taxon>
        <taxon>Ecdysozoa</taxon>
        <taxon>Nematoda</taxon>
        <taxon>Chromadorea</taxon>
        <taxon>Rhabditida</taxon>
        <taxon>Tylenchina</taxon>
        <taxon>Panagrolaimomorpha</taxon>
        <taxon>Strongyloidoidea</taxon>
        <taxon>Strongyloididae</taxon>
        <taxon>Parastrongyloides</taxon>
    </lineage>
</organism>
<dbReference type="Proteomes" id="UP000038045">
    <property type="component" value="Unplaced"/>
</dbReference>
<protein>
    <submittedName>
        <fullName evidence="2">LigA</fullName>
    </submittedName>
</protein>
<dbReference type="WBParaSite" id="PTRK_0000711000.1">
    <property type="protein sequence ID" value="PTRK_0000711000.1"/>
    <property type="gene ID" value="PTRK_0000711000"/>
</dbReference>
<keyword evidence="1" id="KW-1185">Reference proteome</keyword>
<dbReference type="AlphaFoldDB" id="A0A0N4ZGW4"/>
<proteinExistence type="predicted"/>
<reference evidence="2" key="1">
    <citation type="submission" date="2017-02" db="UniProtKB">
        <authorList>
            <consortium name="WormBaseParasite"/>
        </authorList>
    </citation>
    <scope>IDENTIFICATION</scope>
</reference>
<accession>A0A0N4ZGW4</accession>
<name>A0A0N4ZGW4_PARTI</name>
<evidence type="ECO:0000313" key="2">
    <source>
        <dbReference type="WBParaSite" id="PTRK_0000711000.1"/>
    </source>
</evidence>